<dbReference type="PANTHER" id="PTHR43046:SF2">
    <property type="entry name" value="8-OXO-DGTP DIPHOSPHATASE-RELATED"/>
    <property type="match status" value="1"/>
</dbReference>
<dbReference type="InterPro" id="IPR000086">
    <property type="entry name" value="NUDIX_hydrolase_dom"/>
</dbReference>
<dbReference type="InterPro" id="IPR015797">
    <property type="entry name" value="NUDIX_hydrolase-like_dom_sf"/>
</dbReference>
<reference evidence="5 6" key="1">
    <citation type="submission" date="2020-08" db="EMBL/GenBank/DDBJ databases">
        <title>A Genomic Blueprint of the Chicken Gut Microbiome.</title>
        <authorList>
            <person name="Gilroy R."/>
            <person name="Ravi A."/>
            <person name="Getino M."/>
            <person name="Pursley I."/>
            <person name="Horton D.L."/>
            <person name="Alikhan N.-F."/>
            <person name="Baker D."/>
            <person name="Gharbi K."/>
            <person name="Hall N."/>
            <person name="Watson M."/>
            <person name="Adriaenssens E.M."/>
            <person name="Foster-Nyarko E."/>
            <person name="Jarju S."/>
            <person name="Secka A."/>
            <person name="Antonio M."/>
            <person name="Oren A."/>
            <person name="Chaudhuri R."/>
            <person name="La Ragione R.M."/>
            <person name="Hildebrand F."/>
            <person name="Pallen M.J."/>
        </authorList>
    </citation>
    <scope>NUCLEOTIDE SEQUENCE [LARGE SCALE GENOMIC DNA]</scope>
    <source>
        <strain evidence="5 6">Sa2BVA9</strain>
    </source>
</reference>
<dbReference type="RefSeq" id="WP_191797530.1">
    <property type="nucleotide sequence ID" value="NZ_JACSQL010000001.1"/>
</dbReference>
<keyword evidence="6" id="KW-1185">Reference proteome</keyword>
<comment type="caution">
    <text evidence="5">The sequence shown here is derived from an EMBL/GenBank/DDBJ whole genome shotgun (WGS) entry which is preliminary data.</text>
</comment>
<dbReference type="Proteomes" id="UP000608071">
    <property type="component" value="Unassembled WGS sequence"/>
</dbReference>
<dbReference type="EMBL" id="JACSQL010000001">
    <property type="protein sequence ID" value="MBD7966731.1"/>
    <property type="molecule type" value="Genomic_DNA"/>
</dbReference>
<evidence type="ECO:0000256" key="1">
    <source>
        <dbReference type="ARBA" id="ARBA00001946"/>
    </source>
</evidence>
<protein>
    <submittedName>
        <fullName evidence="5">NUDIX hydrolase</fullName>
    </submittedName>
</protein>
<dbReference type="Gene3D" id="3.90.79.10">
    <property type="entry name" value="Nucleoside Triphosphate Pyrophosphohydrolase"/>
    <property type="match status" value="1"/>
</dbReference>
<dbReference type="InterPro" id="IPR020084">
    <property type="entry name" value="NUDIX_hydrolase_CS"/>
</dbReference>
<accession>A0ABR8STC6</accession>
<keyword evidence="2 3" id="KW-0378">Hydrolase</keyword>
<dbReference type="PANTHER" id="PTHR43046">
    <property type="entry name" value="GDP-MANNOSE MANNOSYL HYDROLASE"/>
    <property type="match status" value="1"/>
</dbReference>
<dbReference type="PROSITE" id="PS51462">
    <property type="entry name" value="NUDIX"/>
    <property type="match status" value="1"/>
</dbReference>
<evidence type="ECO:0000256" key="3">
    <source>
        <dbReference type="RuleBase" id="RU003476"/>
    </source>
</evidence>
<dbReference type="CDD" id="cd02883">
    <property type="entry name" value="NUDIX_Hydrolase"/>
    <property type="match status" value="1"/>
</dbReference>
<comment type="cofactor">
    <cofactor evidence="1">
        <name>Mg(2+)</name>
        <dbReference type="ChEBI" id="CHEBI:18420"/>
    </cofactor>
</comment>
<evidence type="ECO:0000313" key="6">
    <source>
        <dbReference type="Proteomes" id="UP000608071"/>
    </source>
</evidence>
<dbReference type="Pfam" id="PF00293">
    <property type="entry name" value="NUDIX"/>
    <property type="match status" value="1"/>
</dbReference>
<dbReference type="PROSITE" id="PS00893">
    <property type="entry name" value="NUDIX_BOX"/>
    <property type="match status" value="1"/>
</dbReference>
<dbReference type="GO" id="GO:0016787">
    <property type="term" value="F:hydrolase activity"/>
    <property type="evidence" value="ECO:0007669"/>
    <property type="project" value="UniProtKB-KW"/>
</dbReference>
<name>A0ABR8STC6_9BACL</name>
<proteinExistence type="inferred from homology"/>
<dbReference type="PRINTS" id="PR00502">
    <property type="entry name" value="NUDIXFAMILY"/>
</dbReference>
<dbReference type="InterPro" id="IPR020476">
    <property type="entry name" value="Nudix_hydrolase"/>
</dbReference>
<evidence type="ECO:0000313" key="5">
    <source>
        <dbReference type="EMBL" id="MBD7966731.1"/>
    </source>
</evidence>
<evidence type="ECO:0000256" key="2">
    <source>
        <dbReference type="ARBA" id="ARBA00022801"/>
    </source>
</evidence>
<gene>
    <name evidence="5" type="ORF">H9647_01510</name>
</gene>
<organism evidence="5 6">
    <name type="scientific">Paenibacillus gallinarum</name>
    <dbReference type="NCBI Taxonomy" id="2762232"/>
    <lineage>
        <taxon>Bacteria</taxon>
        <taxon>Bacillati</taxon>
        <taxon>Bacillota</taxon>
        <taxon>Bacilli</taxon>
        <taxon>Bacillales</taxon>
        <taxon>Paenibacillaceae</taxon>
        <taxon>Paenibacillus</taxon>
    </lineage>
</organism>
<sequence length="133" mass="15194">MKFIVSASVIVLNEENKILLMKGRRGWEMPQGCVEEGESIRQAAIREVKEETGIDIKLTTFCGTYQNITRGVCNHIFTGKPIDGELTTSIESEEVGYFSLEEVDQLITWGNFKERIHLALDKEKHPFLIEFTE</sequence>
<dbReference type="SUPFAM" id="SSF55811">
    <property type="entry name" value="Nudix"/>
    <property type="match status" value="1"/>
</dbReference>
<feature type="domain" description="Nudix hydrolase" evidence="4">
    <location>
        <begin position="2"/>
        <end position="133"/>
    </location>
</feature>
<comment type="similarity">
    <text evidence="3">Belongs to the Nudix hydrolase family.</text>
</comment>
<evidence type="ECO:0000259" key="4">
    <source>
        <dbReference type="PROSITE" id="PS51462"/>
    </source>
</evidence>